<protein>
    <submittedName>
        <fullName evidence="1">Uncharacterized protein</fullName>
    </submittedName>
</protein>
<organism evidence="1 2">
    <name type="scientific">Aureobasidium pullulans</name>
    <name type="common">Black yeast</name>
    <name type="synonym">Pullularia pullulans</name>
    <dbReference type="NCBI Taxonomy" id="5580"/>
    <lineage>
        <taxon>Eukaryota</taxon>
        <taxon>Fungi</taxon>
        <taxon>Dikarya</taxon>
        <taxon>Ascomycota</taxon>
        <taxon>Pezizomycotina</taxon>
        <taxon>Dothideomycetes</taxon>
        <taxon>Dothideomycetidae</taxon>
        <taxon>Dothideales</taxon>
        <taxon>Saccotheciaceae</taxon>
        <taxon>Aureobasidium</taxon>
    </lineage>
</organism>
<name>A0A4S9UII3_AURPU</name>
<evidence type="ECO:0000313" key="1">
    <source>
        <dbReference type="EMBL" id="THZ38380.1"/>
    </source>
</evidence>
<gene>
    <name evidence="1" type="ORF">D6C90_06424</name>
</gene>
<sequence>MSPKTFDNSMSEQDFEDIIAIFRKSLDVSETLTQEERHKVSFRLPPAEEDAIVQAKTRYPSRASLVQGCLERGALDLTDDEIDIIIRGVASGPASVGDSLLSFLKQQSPEVKELADKVYESNDFTDPGELKAILQCYKEQGYRREQKRTTRQLHRYRLVERRYLELLQDSIQRGKPSHEDALKRRALEQIMRETKGQVDFPQAPTNDSISWKIQDFAIKAQRKPYLDIGIWGFAVLRLDYRDDTLWESYKSRVETCTQKVLTANDVPENVCRMLRFTYLEDESALSGGVDQTKLVRYWRDNRWNVNVHIHMNHDFFLSADWKAMDNENTTDPPMYLHDAYIEEMPTDLSSFPGYIPMTALHFCSKGIAGINDDRQYVRSIWDILH</sequence>
<dbReference type="AlphaFoldDB" id="A0A4S9UII3"/>
<dbReference type="EMBL" id="QZBN01000672">
    <property type="protein sequence ID" value="THZ38380.1"/>
    <property type="molecule type" value="Genomic_DNA"/>
</dbReference>
<comment type="caution">
    <text evidence="1">The sequence shown here is derived from an EMBL/GenBank/DDBJ whole genome shotgun (WGS) entry which is preliminary data.</text>
</comment>
<accession>A0A4S9UII3</accession>
<dbReference type="Proteomes" id="UP000310121">
    <property type="component" value="Unassembled WGS sequence"/>
</dbReference>
<evidence type="ECO:0000313" key="2">
    <source>
        <dbReference type="Proteomes" id="UP000310121"/>
    </source>
</evidence>
<proteinExistence type="predicted"/>
<reference evidence="1 2" key="1">
    <citation type="submission" date="2018-10" db="EMBL/GenBank/DDBJ databases">
        <title>Fifty Aureobasidium pullulans genomes reveal a recombining polyextremotolerant generalist.</title>
        <authorList>
            <person name="Gostincar C."/>
            <person name="Turk M."/>
            <person name="Zajc J."/>
            <person name="Gunde-Cimerman N."/>
        </authorList>
    </citation>
    <scope>NUCLEOTIDE SEQUENCE [LARGE SCALE GENOMIC DNA]</scope>
    <source>
        <strain evidence="1 2">EXF-3844</strain>
    </source>
</reference>